<evidence type="ECO:0000259" key="2">
    <source>
        <dbReference type="Pfam" id="PF10502"/>
    </source>
</evidence>
<evidence type="ECO:0000313" key="4">
    <source>
        <dbReference type="Proteomes" id="UP001273531"/>
    </source>
</evidence>
<keyword evidence="4" id="KW-1185">Reference proteome</keyword>
<keyword evidence="1" id="KW-1133">Transmembrane helix</keyword>
<feature type="transmembrane region" description="Helical" evidence="1">
    <location>
        <begin position="27"/>
        <end position="46"/>
    </location>
</feature>
<name>A0ABU3Y391_9SPHN</name>
<dbReference type="Proteomes" id="UP001273531">
    <property type="component" value="Unassembled WGS sequence"/>
</dbReference>
<keyword evidence="1" id="KW-0472">Membrane</keyword>
<comment type="caution">
    <text evidence="3">The sequence shown here is derived from an EMBL/GenBank/DDBJ whole genome shotgun (WGS) entry which is preliminary data.</text>
</comment>
<dbReference type="SUPFAM" id="SSF51306">
    <property type="entry name" value="LexA/Signal peptidase"/>
    <property type="match status" value="1"/>
</dbReference>
<evidence type="ECO:0000313" key="3">
    <source>
        <dbReference type="EMBL" id="MDV3455868.1"/>
    </source>
</evidence>
<sequence length="189" mass="20899">MPEPRDLPLFRWGAELRAARLLRRQRLRLLACGLAGVVALAVASLLPRVPLLVWNVSASAPRGLYGVLPGAVLDRGMMVVARTPAAVRALAAERHYLPANVPLVKRVAALPGDRVCARGRWIYVRYSAVAHRQTHDHAGRAMPWWRGCRPLGKAEYLLLMPADASFDGRYFGPVTRTNILGRAVPLWTE</sequence>
<dbReference type="InterPro" id="IPR019533">
    <property type="entry name" value="Peptidase_S26"/>
</dbReference>
<reference evidence="3 4" key="1">
    <citation type="submission" date="2023-10" db="EMBL/GenBank/DDBJ databases">
        <title>Sphingomonas sp. HF-S4 16S ribosomal RNA gene Genome sequencing and assembly.</title>
        <authorList>
            <person name="Lee H."/>
        </authorList>
    </citation>
    <scope>NUCLEOTIDE SEQUENCE [LARGE SCALE GENOMIC DNA]</scope>
    <source>
        <strain evidence="3 4">HF-S4</strain>
    </source>
</reference>
<keyword evidence="1" id="KW-0812">Transmembrane</keyword>
<feature type="domain" description="Peptidase S26" evidence="2">
    <location>
        <begin position="34"/>
        <end position="187"/>
    </location>
</feature>
<proteinExistence type="predicted"/>
<dbReference type="RefSeq" id="WP_317225075.1">
    <property type="nucleotide sequence ID" value="NZ_JAWJEJ010000001.1"/>
</dbReference>
<organism evidence="3 4">
    <name type="scientific">Sphingomonas agrestis</name>
    <dbReference type="NCBI Taxonomy" id="3080540"/>
    <lineage>
        <taxon>Bacteria</taxon>
        <taxon>Pseudomonadati</taxon>
        <taxon>Pseudomonadota</taxon>
        <taxon>Alphaproteobacteria</taxon>
        <taxon>Sphingomonadales</taxon>
        <taxon>Sphingomonadaceae</taxon>
        <taxon>Sphingomonas</taxon>
    </lineage>
</organism>
<dbReference type="EMBL" id="JAWJEJ010000001">
    <property type="protein sequence ID" value="MDV3455868.1"/>
    <property type="molecule type" value="Genomic_DNA"/>
</dbReference>
<gene>
    <name evidence="3" type="ORF">RZN05_02645</name>
</gene>
<protein>
    <submittedName>
        <fullName evidence="3">S26 family signal peptidase</fullName>
    </submittedName>
</protein>
<dbReference type="InterPro" id="IPR036286">
    <property type="entry name" value="LexA/Signal_pep-like_sf"/>
</dbReference>
<dbReference type="Gene3D" id="2.10.109.10">
    <property type="entry name" value="Umud Fragment, subunit A"/>
    <property type="match status" value="1"/>
</dbReference>
<dbReference type="Pfam" id="PF10502">
    <property type="entry name" value="Peptidase_S26"/>
    <property type="match status" value="1"/>
</dbReference>
<evidence type="ECO:0000256" key="1">
    <source>
        <dbReference type="SAM" id="Phobius"/>
    </source>
</evidence>
<accession>A0ABU3Y391</accession>